<protein>
    <recommendedName>
        <fullName evidence="3">DUF4272 domain-containing protein</fullName>
    </recommendedName>
</protein>
<reference evidence="1 2" key="1">
    <citation type="journal article" date="2011" name="J. Bacteriol.">
        <title>Genome sequence of Brevibacillus laterosporus LMG 15441, a pathogen of invertebrates.</title>
        <authorList>
            <person name="Djukic M."/>
            <person name="Poehlein A."/>
            <person name="Thurmer A."/>
            <person name="Daniel R."/>
        </authorList>
    </citation>
    <scope>NUCLEOTIDE SEQUENCE [LARGE SCALE GENOMIC DNA]</scope>
    <source>
        <strain evidence="1 2">LMG 15441</strain>
    </source>
</reference>
<dbReference type="KEGG" id="blr:BRLA_c024670"/>
<organism evidence="1 2">
    <name type="scientific">Brevibacillus laterosporus LMG 15441</name>
    <dbReference type="NCBI Taxonomy" id="1042163"/>
    <lineage>
        <taxon>Bacteria</taxon>
        <taxon>Bacillati</taxon>
        <taxon>Bacillota</taxon>
        <taxon>Bacilli</taxon>
        <taxon>Bacillales</taxon>
        <taxon>Paenibacillaceae</taxon>
        <taxon>Brevibacillus</taxon>
    </lineage>
</organism>
<keyword evidence="2" id="KW-1185">Reference proteome</keyword>
<accession>A0A075R2N0</accession>
<dbReference type="Proteomes" id="UP000005850">
    <property type="component" value="Chromosome"/>
</dbReference>
<evidence type="ECO:0008006" key="3">
    <source>
        <dbReference type="Google" id="ProtNLM"/>
    </source>
</evidence>
<name>A0A075R2N0_BRELA</name>
<evidence type="ECO:0000313" key="2">
    <source>
        <dbReference type="Proteomes" id="UP000005850"/>
    </source>
</evidence>
<dbReference type="STRING" id="1042163.BRLA_c024670"/>
<dbReference type="AlphaFoldDB" id="A0A075R2N0"/>
<gene>
    <name evidence="1" type="ORF">BRLA_c024670</name>
</gene>
<dbReference type="eggNOG" id="ENOG502ZC6N">
    <property type="taxonomic scope" value="Bacteria"/>
</dbReference>
<proteinExistence type="predicted"/>
<dbReference type="HOGENOM" id="CLU_058037_0_0_9"/>
<evidence type="ECO:0000313" key="1">
    <source>
        <dbReference type="EMBL" id="AIG26787.1"/>
    </source>
</evidence>
<dbReference type="Pfam" id="PF14094">
    <property type="entry name" value="DUF4272"/>
    <property type="match status" value="1"/>
</dbReference>
<dbReference type="InterPro" id="IPR025368">
    <property type="entry name" value="DUF4272"/>
</dbReference>
<dbReference type="EMBL" id="CP007806">
    <property type="protein sequence ID" value="AIG26787.1"/>
    <property type="molecule type" value="Genomic_DNA"/>
</dbReference>
<dbReference type="RefSeq" id="WP_003337723.1">
    <property type="nucleotide sequence ID" value="NZ_CP007806.1"/>
</dbReference>
<sequence length="398" mass="45677">MEEAVITLYTGIGNPDRVFNSIISNFEQVSKSHQVDGGQLTITLQDDTFMKINRIDYIANQEEVEQQINGMAAYYSQVKTERFDLQQSVIQQILCFTCIVGIRFELTNDTNRTHFLMDAIYAVASEINAYLLYPSMEIFNSEGRLVFSLEGKSELEQLIPIANSDLLDRDKGEESEADRDRMNRSIALLEARNIPYISHLRVALVEEDAVIRDLTSIAKRVSALFAVALYSEVVLSPEGNRKEALSYFERVDEVYQVRDWLTPKERAYIEKAECKEIECIQFVWRYECCEVLLWALGLIDELTYPDSTCHVPRISELLIQYQSLDDLIQHCEPRSQKELLDAADLIMRYDWACVDARINQQNAPAELDAGVVLERHYAFNWLVGGNGQAEWDDSIPHT</sequence>